<comment type="subcellular location">
    <subcellularLocation>
        <location evidence="2">Cell membrane</location>
        <topology evidence="2">Multi-pass membrane protein</topology>
    </subcellularLocation>
</comment>
<evidence type="ECO:0000256" key="5">
    <source>
        <dbReference type="ARBA" id="ARBA00022475"/>
    </source>
</evidence>
<evidence type="ECO:0000256" key="3">
    <source>
        <dbReference type="ARBA" id="ARBA00021242"/>
    </source>
</evidence>
<dbReference type="Proteomes" id="UP000224854">
    <property type="component" value="Unassembled WGS sequence"/>
</dbReference>
<dbReference type="Gene3D" id="1.20.1250.20">
    <property type="entry name" value="MFS general substrate transporter like domains"/>
    <property type="match status" value="1"/>
</dbReference>
<feature type="transmembrane region" description="Helical" evidence="12">
    <location>
        <begin position="26"/>
        <end position="45"/>
    </location>
</feature>
<dbReference type="SUPFAM" id="SSF103473">
    <property type="entry name" value="MFS general substrate transporter"/>
    <property type="match status" value="1"/>
</dbReference>
<keyword evidence="14" id="KW-1185">Reference proteome</keyword>
<dbReference type="GO" id="GO:0015098">
    <property type="term" value="F:molybdate ion transmembrane transporter activity"/>
    <property type="evidence" value="ECO:0007669"/>
    <property type="project" value="InterPro"/>
</dbReference>
<organism evidence="13 14">
    <name type="scientific">Ophiocordyceps australis</name>
    <dbReference type="NCBI Taxonomy" id="1399860"/>
    <lineage>
        <taxon>Eukaryota</taxon>
        <taxon>Fungi</taxon>
        <taxon>Dikarya</taxon>
        <taxon>Ascomycota</taxon>
        <taxon>Pezizomycotina</taxon>
        <taxon>Sordariomycetes</taxon>
        <taxon>Hypocreomycetidae</taxon>
        <taxon>Hypocreales</taxon>
        <taxon>Ophiocordycipitaceae</taxon>
        <taxon>Ophiocordyceps</taxon>
    </lineage>
</organism>
<sequence>MVADGRNYQGPHLYALYKYDKKIDEATVSMLYATGFLSAAISAIWAGQFADRVGRKYACLLYPALSSAANLSLHVNHLPLLILGRALGGIATTLLCSTFETWMIAEYHAVALDDSVLPLSLVLGSMTFLSSTVGILSGVASDFLVEATRLRTAPFTASSGCSCMASLLISKLWPEHKGGNNLAAVDAQSELRRSALRIIRSRRLLALGVASCCFEGSMYLFVFFWSAALKSARGHWNPGKELPYGAIFSSFMGAMMAGSLVFSLLCQAWLKKKASTGLAVIMLMASFSFLGAALLKTESLIFWAFSFFEVCVGLFIPMLGLLRSQMVVDDDIRGTIYSLYRLPTNLFVLVAHCLDKEGVFPTAHGESLADRARQEMNTARISSRRWLACSW</sequence>
<comment type="caution">
    <text evidence="13">The sequence shown here is derived from an EMBL/GenBank/DDBJ whole genome shotgun (WGS) entry which is preliminary data.</text>
</comment>
<feature type="transmembrane region" description="Helical" evidence="12">
    <location>
        <begin position="204"/>
        <end position="227"/>
    </location>
</feature>
<evidence type="ECO:0000256" key="12">
    <source>
        <dbReference type="SAM" id="Phobius"/>
    </source>
</evidence>
<dbReference type="AlphaFoldDB" id="A0A2C5ZVW4"/>
<dbReference type="PANTHER" id="PTHR23516">
    <property type="entry name" value="SAM (S-ADENOSYL METHIONINE) TRANSPORTER"/>
    <property type="match status" value="1"/>
</dbReference>
<dbReference type="GO" id="GO:0005886">
    <property type="term" value="C:plasma membrane"/>
    <property type="evidence" value="ECO:0007669"/>
    <property type="project" value="UniProtKB-SubCell"/>
</dbReference>
<keyword evidence="8" id="KW-0406">Ion transport</keyword>
<reference evidence="13 14" key="1">
    <citation type="submission" date="2017-06" db="EMBL/GenBank/DDBJ databases">
        <title>Ant-infecting Ophiocordyceps genomes reveal a high diversity of potential behavioral manipulation genes and a possible major role for enterotoxins.</title>
        <authorList>
            <person name="De Bekker C."/>
            <person name="Evans H.C."/>
            <person name="Brachmann A."/>
            <person name="Hughes D.P."/>
        </authorList>
    </citation>
    <scope>NUCLEOTIDE SEQUENCE [LARGE SCALE GENOMIC DNA]</scope>
    <source>
        <strain evidence="13 14">1348a</strain>
    </source>
</reference>
<keyword evidence="5" id="KW-1003">Cell membrane</keyword>
<evidence type="ECO:0000256" key="2">
    <source>
        <dbReference type="ARBA" id="ARBA00004651"/>
    </source>
</evidence>
<evidence type="ECO:0000256" key="9">
    <source>
        <dbReference type="ARBA" id="ARBA00023136"/>
    </source>
</evidence>
<dbReference type="EMBL" id="NJEU01000007">
    <property type="protein sequence ID" value="PHH83604.1"/>
    <property type="molecule type" value="Genomic_DNA"/>
</dbReference>
<evidence type="ECO:0000256" key="8">
    <source>
        <dbReference type="ARBA" id="ARBA00023065"/>
    </source>
</evidence>
<evidence type="ECO:0000256" key="7">
    <source>
        <dbReference type="ARBA" id="ARBA00022989"/>
    </source>
</evidence>
<feature type="transmembrane region" description="Helical" evidence="12">
    <location>
        <begin position="116"/>
        <end position="140"/>
    </location>
</feature>
<dbReference type="OrthoDB" id="263957at2759"/>
<keyword evidence="9 12" id="KW-0472">Membrane</keyword>
<protein>
    <recommendedName>
        <fullName evidence="3">Molybdate-anion transporter</fullName>
    </recommendedName>
    <alternativeName>
        <fullName evidence="10">Major facilitator superfamily domain-containing protein 5</fullName>
    </alternativeName>
    <alternativeName>
        <fullName evidence="11">Molybdate transporter 2 homolog</fullName>
    </alternativeName>
</protein>
<dbReference type="PANTHER" id="PTHR23516:SF1">
    <property type="entry name" value="MOLYBDATE-ANION TRANSPORTER"/>
    <property type="match status" value="1"/>
</dbReference>
<evidence type="ECO:0000256" key="10">
    <source>
        <dbReference type="ARBA" id="ARBA00030646"/>
    </source>
</evidence>
<feature type="transmembrane region" description="Helical" evidence="12">
    <location>
        <begin position="247"/>
        <end position="270"/>
    </location>
</feature>
<name>A0A2C5ZVW4_9HYPO</name>
<proteinExistence type="predicted"/>
<dbReference type="InterPro" id="IPR008509">
    <property type="entry name" value="MOT2/MFSD5"/>
</dbReference>
<feature type="transmembrane region" description="Helical" evidence="12">
    <location>
        <begin position="301"/>
        <end position="322"/>
    </location>
</feature>
<dbReference type="InterPro" id="IPR036259">
    <property type="entry name" value="MFS_trans_sf"/>
</dbReference>
<evidence type="ECO:0000256" key="6">
    <source>
        <dbReference type="ARBA" id="ARBA00022692"/>
    </source>
</evidence>
<comment type="function">
    <text evidence="1">Mediates high-affinity intracellular uptake of the rare oligo-element molybdenum.</text>
</comment>
<evidence type="ECO:0000313" key="14">
    <source>
        <dbReference type="Proteomes" id="UP000224854"/>
    </source>
</evidence>
<accession>A0A2C5ZVW4</accession>
<evidence type="ECO:0000313" key="13">
    <source>
        <dbReference type="EMBL" id="PHH83604.1"/>
    </source>
</evidence>
<keyword evidence="7 12" id="KW-1133">Transmembrane helix</keyword>
<feature type="transmembrane region" description="Helical" evidence="12">
    <location>
        <begin position="81"/>
        <end position="104"/>
    </location>
</feature>
<evidence type="ECO:0000256" key="11">
    <source>
        <dbReference type="ARBA" id="ARBA00032555"/>
    </source>
</evidence>
<evidence type="ECO:0000256" key="1">
    <source>
        <dbReference type="ARBA" id="ARBA00003019"/>
    </source>
</evidence>
<keyword evidence="4" id="KW-0813">Transport</keyword>
<keyword evidence="6 12" id="KW-0812">Transmembrane</keyword>
<evidence type="ECO:0000256" key="4">
    <source>
        <dbReference type="ARBA" id="ARBA00022448"/>
    </source>
</evidence>
<feature type="transmembrane region" description="Helical" evidence="12">
    <location>
        <begin position="277"/>
        <end position="295"/>
    </location>
</feature>
<dbReference type="GO" id="GO:0006811">
    <property type="term" value="P:monoatomic ion transport"/>
    <property type="evidence" value="ECO:0007669"/>
    <property type="project" value="UniProtKB-KW"/>
</dbReference>
<dbReference type="Pfam" id="PF05631">
    <property type="entry name" value="MFS_5"/>
    <property type="match status" value="1"/>
</dbReference>
<gene>
    <name evidence="13" type="ORF">CDD82_6632</name>
</gene>